<dbReference type="PROSITE" id="PS00445">
    <property type="entry name" value="FGGY_KINASES_2"/>
    <property type="match status" value="1"/>
</dbReference>
<dbReference type="InterPro" id="IPR050406">
    <property type="entry name" value="FGGY_Carb_Kinase"/>
</dbReference>
<protein>
    <submittedName>
        <fullName evidence="7">FGGY family carbohydrate kinase</fullName>
    </submittedName>
</protein>
<dbReference type="InterPro" id="IPR043129">
    <property type="entry name" value="ATPase_NBD"/>
</dbReference>
<organism evidence="7 8">
    <name type="scientific">Faecalicatena acetigenes</name>
    <dbReference type="NCBI Taxonomy" id="2981790"/>
    <lineage>
        <taxon>Bacteria</taxon>
        <taxon>Bacillati</taxon>
        <taxon>Bacillota</taxon>
        <taxon>Clostridia</taxon>
        <taxon>Lachnospirales</taxon>
        <taxon>Lachnospiraceae</taxon>
        <taxon>Faecalicatena</taxon>
    </lineage>
</organism>
<dbReference type="PANTHER" id="PTHR43095:SF2">
    <property type="entry name" value="GLUCONOKINASE"/>
    <property type="match status" value="1"/>
</dbReference>
<evidence type="ECO:0000256" key="3">
    <source>
        <dbReference type="ARBA" id="ARBA00022777"/>
    </source>
</evidence>
<keyword evidence="3 4" id="KW-0418">Kinase</keyword>
<feature type="domain" description="Carbohydrate kinase FGGY C-terminal" evidence="6">
    <location>
        <begin position="291"/>
        <end position="445"/>
    </location>
</feature>
<dbReference type="InterPro" id="IPR000577">
    <property type="entry name" value="Carb_kinase_FGGY"/>
</dbReference>
<dbReference type="CDD" id="cd07773">
    <property type="entry name" value="ASKHA_NBD_FGGY_FK"/>
    <property type="match status" value="1"/>
</dbReference>
<dbReference type="Proteomes" id="UP001652394">
    <property type="component" value="Unassembled WGS sequence"/>
</dbReference>
<evidence type="ECO:0000313" key="7">
    <source>
        <dbReference type="EMBL" id="MCU6747103.1"/>
    </source>
</evidence>
<evidence type="ECO:0000256" key="4">
    <source>
        <dbReference type="RuleBase" id="RU003733"/>
    </source>
</evidence>
<dbReference type="Gene3D" id="3.30.420.40">
    <property type="match status" value="2"/>
</dbReference>
<evidence type="ECO:0000259" key="6">
    <source>
        <dbReference type="Pfam" id="PF02782"/>
    </source>
</evidence>
<dbReference type="RefSeq" id="WP_059066466.1">
    <property type="nucleotide sequence ID" value="NZ_JAOQJX010000006.1"/>
</dbReference>
<dbReference type="PIRSF" id="PIRSF000538">
    <property type="entry name" value="GlpK"/>
    <property type="match status" value="1"/>
</dbReference>
<evidence type="ECO:0000256" key="1">
    <source>
        <dbReference type="ARBA" id="ARBA00009156"/>
    </source>
</evidence>
<name>A0ABT2TA01_9FIRM</name>
<gene>
    <name evidence="7" type="ORF">OCV51_05475</name>
</gene>
<keyword evidence="2 4" id="KW-0808">Transferase</keyword>
<sequence>MFCGIDLGTSSIKAAVYDEQGTLLSCARYECELITPKTGWAELNPYDYADKVLAAIKKAIHDSKASVETITISSQAQAVLPIDKEGRPLYNIIVTMDNRTVPQYMFWKDHFEENELYKQTGNAFSSIYTVNKIMWHKQNEPDIYNRAWKFCCVQDYIAFKLTGEGPYIDYSMAGRTMMLSVEKPEWNKTVLEAADISESKLSTPVSSITIVGSLTREVRELCGLDTRCEVVIGGHDQACGALGSGVVKPGMLMDACGTVDAMVTVLPQVTLKHEMQKNGLSCYRHVDNTNYITMGMNINGGLFLKWYKNTLYCKSAANGKDVYTQMIEESTDTPSDIYVLPHLEGAGTPYNDPKSLGAIIGLRVGHTKQDITRAVLESLAYEMKMNLAVIEKSTDCSINEIRMIGGGAKTAKWVQIKANIFNKKIVTLQTDETASLGAAIIGAVAKGYYKDFKEAISNMIHVKRIFYPDKQMLNEYGVRASEYQDIYEGLKKVNHKISSRTLS</sequence>
<feature type="domain" description="Carbohydrate kinase FGGY N-terminal" evidence="5">
    <location>
        <begin position="1"/>
        <end position="243"/>
    </location>
</feature>
<evidence type="ECO:0000256" key="2">
    <source>
        <dbReference type="ARBA" id="ARBA00022679"/>
    </source>
</evidence>
<dbReference type="InterPro" id="IPR018483">
    <property type="entry name" value="Carb_kinase_FGGY_CS"/>
</dbReference>
<evidence type="ECO:0000313" key="8">
    <source>
        <dbReference type="Proteomes" id="UP001652394"/>
    </source>
</evidence>
<reference evidence="7 8" key="1">
    <citation type="journal article" date="2021" name="ISME Commun">
        <title>Automated analysis of genomic sequences facilitates high-throughput and comprehensive description of bacteria.</title>
        <authorList>
            <person name="Hitch T.C.A."/>
        </authorList>
    </citation>
    <scope>NUCLEOTIDE SEQUENCE [LARGE SCALE GENOMIC DNA]</scope>
    <source>
        <strain evidence="7 8">H2_18</strain>
    </source>
</reference>
<dbReference type="PANTHER" id="PTHR43095">
    <property type="entry name" value="SUGAR KINASE"/>
    <property type="match status" value="1"/>
</dbReference>
<comment type="caution">
    <text evidence="7">The sequence shown here is derived from an EMBL/GenBank/DDBJ whole genome shotgun (WGS) entry which is preliminary data.</text>
</comment>
<evidence type="ECO:0000259" key="5">
    <source>
        <dbReference type="Pfam" id="PF00370"/>
    </source>
</evidence>
<dbReference type="Pfam" id="PF00370">
    <property type="entry name" value="FGGY_N"/>
    <property type="match status" value="1"/>
</dbReference>
<dbReference type="EMBL" id="JAOQJX010000006">
    <property type="protein sequence ID" value="MCU6747103.1"/>
    <property type="molecule type" value="Genomic_DNA"/>
</dbReference>
<dbReference type="InterPro" id="IPR018485">
    <property type="entry name" value="FGGY_C"/>
</dbReference>
<dbReference type="GO" id="GO:0016301">
    <property type="term" value="F:kinase activity"/>
    <property type="evidence" value="ECO:0007669"/>
    <property type="project" value="UniProtKB-KW"/>
</dbReference>
<accession>A0ABT2TA01</accession>
<dbReference type="InterPro" id="IPR018484">
    <property type="entry name" value="FGGY_N"/>
</dbReference>
<comment type="similarity">
    <text evidence="1 4">Belongs to the FGGY kinase family.</text>
</comment>
<dbReference type="SUPFAM" id="SSF53067">
    <property type="entry name" value="Actin-like ATPase domain"/>
    <property type="match status" value="2"/>
</dbReference>
<proteinExistence type="inferred from homology"/>
<dbReference type="Pfam" id="PF02782">
    <property type="entry name" value="FGGY_C"/>
    <property type="match status" value="1"/>
</dbReference>
<keyword evidence="8" id="KW-1185">Reference proteome</keyword>